<dbReference type="PROSITE" id="PS50929">
    <property type="entry name" value="ABC_TM1F"/>
    <property type="match status" value="1"/>
</dbReference>
<feature type="domain" description="ABC transmembrane type-1" evidence="10">
    <location>
        <begin position="40"/>
        <end position="327"/>
    </location>
</feature>
<keyword evidence="6 8" id="KW-1133">Transmembrane helix</keyword>
<dbReference type="InterPro" id="IPR036640">
    <property type="entry name" value="ABC1_TM_sf"/>
</dbReference>
<evidence type="ECO:0000313" key="11">
    <source>
        <dbReference type="EMBL" id="MFC5386093.1"/>
    </source>
</evidence>
<evidence type="ECO:0000256" key="4">
    <source>
        <dbReference type="ARBA" id="ARBA00022741"/>
    </source>
</evidence>
<feature type="transmembrane region" description="Helical" evidence="8">
    <location>
        <begin position="80"/>
        <end position="100"/>
    </location>
</feature>
<evidence type="ECO:0000256" key="2">
    <source>
        <dbReference type="ARBA" id="ARBA00005417"/>
    </source>
</evidence>
<keyword evidence="12" id="KW-1185">Reference proteome</keyword>
<evidence type="ECO:0000259" key="10">
    <source>
        <dbReference type="PROSITE" id="PS50929"/>
    </source>
</evidence>
<keyword evidence="4" id="KW-0547">Nucleotide-binding</keyword>
<dbReference type="PROSITE" id="PS50893">
    <property type="entry name" value="ABC_TRANSPORTER_2"/>
    <property type="match status" value="1"/>
</dbReference>
<dbReference type="EMBL" id="JBHSLL010000025">
    <property type="protein sequence ID" value="MFC5386093.1"/>
    <property type="molecule type" value="Genomic_DNA"/>
</dbReference>
<keyword evidence="5 11" id="KW-0067">ATP-binding</keyword>
<gene>
    <name evidence="11" type="ORF">ACFPLB_08955</name>
</gene>
<dbReference type="InterPro" id="IPR011527">
    <property type="entry name" value="ABC1_TM_dom"/>
</dbReference>
<evidence type="ECO:0000313" key="12">
    <source>
        <dbReference type="Proteomes" id="UP001596016"/>
    </source>
</evidence>
<reference evidence="12" key="1">
    <citation type="journal article" date="2019" name="Int. J. Syst. Evol. Microbiol.">
        <title>The Global Catalogue of Microorganisms (GCM) 10K type strain sequencing project: providing services to taxonomists for standard genome sequencing and annotation.</title>
        <authorList>
            <consortium name="The Broad Institute Genomics Platform"/>
            <consortium name="The Broad Institute Genome Sequencing Center for Infectious Disease"/>
            <person name="Wu L."/>
            <person name="Ma J."/>
        </authorList>
    </citation>
    <scope>NUCLEOTIDE SEQUENCE [LARGE SCALE GENOMIC DNA]</scope>
    <source>
        <strain evidence="12">CGMCC 4.1415</strain>
    </source>
</reference>
<dbReference type="InterPro" id="IPR017871">
    <property type="entry name" value="ABC_transporter-like_CS"/>
</dbReference>
<dbReference type="PROSITE" id="PS00211">
    <property type="entry name" value="ABC_TRANSPORTER_1"/>
    <property type="match status" value="1"/>
</dbReference>
<dbReference type="Proteomes" id="UP001596016">
    <property type="component" value="Unassembled WGS sequence"/>
</dbReference>
<keyword evidence="3 8" id="KW-0812">Transmembrane</keyword>
<dbReference type="InterPro" id="IPR039421">
    <property type="entry name" value="Type_1_exporter"/>
</dbReference>
<protein>
    <submittedName>
        <fullName evidence="11">ABC transporter ATP-binding protein</fullName>
    </submittedName>
</protein>
<dbReference type="SMART" id="SM00382">
    <property type="entry name" value="AAA"/>
    <property type="match status" value="1"/>
</dbReference>
<sequence length="628" mass="70135">MFGWFEKRLDPFPAEEPMEPPTTLIAFCVHFTRGAWPYIAIDAALIAAIAITEVWMFQFLGSIVDWLSAHDRETFLQIEGWKLFGMGFVVLVLLPAIVWFQSLIHTQTLMGNHPMRIRWQVHRYLLKQSMTFYQDEFAGRIATKLMQTALAVRDCVIKLVDVLNYVAVYFLGVLVIVGSADWRLATPLVVWLIGYIILLRYFVPRLGHVGKEQADARSLMTGRIVDSYTNIQTVKLFSHAQREAGYVRESMSLFLDTVYRSMRLVTSLYGLLYLLNSLLLVCVAALSIWLWLGAQVSIGAVAVVIGLVLRLWGMSQWIMWEVSALFENIGTVQDGISSISMPRLVQDKAGAKTLTVDKGEIVFDGIGFHYGKKKGIIEDLSLHVKPGEKVGIVGRSGAGKSTLVNLLLRFYDLERGHIRIDGQDIADVTQDSLRAQIGMVTQDTSLMHRSVRDNIVYGRPDASEDMVIEAARRAEALDFIGGLSDAKGRKGLDAHVGERGVKLSGGQRQRIAIARVMLKDAPILILDEATSALDSEVESAIQENLYKLMQGKTVIAIAHRLSTIAAMDRLVVMDKGRIIEEGTHEELIAMNDLYAQLWQRQTGGFLADDDGHEPVARMKLELGDDLAE</sequence>
<dbReference type="SUPFAM" id="SSF52540">
    <property type="entry name" value="P-loop containing nucleoside triphosphate hydrolases"/>
    <property type="match status" value="1"/>
</dbReference>
<keyword evidence="7 8" id="KW-0472">Membrane</keyword>
<accession>A0ABW0H0B4</accession>
<dbReference type="RefSeq" id="WP_378229011.1">
    <property type="nucleotide sequence ID" value="NZ_JBHSLL010000025.1"/>
</dbReference>
<organism evidence="11 12">
    <name type="scientific">Aquamicrobium segne</name>
    <dbReference type="NCBI Taxonomy" id="469547"/>
    <lineage>
        <taxon>Bacteria</taxon>
        <taxon>Pseudomonadati</taxon>
        <taxon>Pseudomonadota</taxon>
        <taxon>Alphaproteobacteria</taxon>
        <taxon>Hyphomicrobiales</taxon>
        <taxon>Phyllobacteriaceae</taxon>
        <taxon>Aquamicrobium</taxon>
    </lineage>
</organism>
<dbReference type="GO" id="GO:0005524">
    <property type="term" value="F:ATP binding"/>
    <property type="evidence" value="ECO:0007669"/>
    <property type="project" value="UniProtKB-KW"/>
</dbReference>
<evidence type="ECO:0000256" key="5">
    <source>
        <dbReference type="ARBA" id="ARBA00022840"/>
    </source>
</evidence>
<dbReference type="Gene3D" id="1.20.1560.10">
    <property type="entry name" value="ABC transporter type 1, transmembrane domain"/>
    <property type="match status" value="1"/>
</dbReference>
<feature type="domain" description="ABC transporter" evidence="9">
    <location>
        <begin position="361"/>
        <end position="600"/>
    </location>
</feature>
<comment type="caution">
    <text evidence="11">The sequence shown here is derived from an EMBL/GenBank/DDBJ whole genome shotgun (WGS) entry which is preliminary data.</text>
</comment>
<dbReference type="PANTHER" id="PTHR24221">
    <property type="entry name" value="ATP-BINDING CASSETTE SUB-FAMILY B"/>
    <property type="match status" value="1"/>
</dbReference>
<feature type="transmembrane region" description="Helical" evidence="8">
    <location>
        <begin position="296"/>
        <end position="313"/>
    </location>
</feature>
<feature type="transmembrane region" description="Helical" evidence="8">
    <location>
        <begin position="39"/>
        <end position="60"/>
    </location>
</feature>
<dbReference type="PANTHER" id="PTHR24221:SF203">
    <property type="entry name" value="ATP-BINDING_PERMEASE FUSION ABC TRANSPORTER-RELATED"/>
    <property type="match status" value="1"/>
</dbReference>
<evidence type="ECO:0000256" key="6">
    <source>
        <dbReference type="ARBA" id="ARBA00022989"/>
    </source>
</evidence>
<evidence type="ECO:0000259" key="9">
    <source>
        <dbReference type="PROSITE" id="PS50893"/>
    </source>
</evidence>
<feature type="transmembrane region" description="Helical" evidence="8">
    <location>
        <begin position="268"/>
        <end position="290"/>
    </location>
</feature>
<dbReference type="Pfam" id="PF00005">
    <property type="entry name" value="ABC_tran"/>
    <property type="match status" value="1"/>
</dbReference>
<evidence type="ECO:0000256" key="7">
    <source>
        <dbReference type="ARBA" id="ARBA00023136"/>
    </source>
</evidence>
<comment type="similarity">
    <text evidence="2">Belongs to the ABC transporter superfamily.</text>
</comment>
<dbReference type="Gene3D" id="3.40.50.300">
    <property type="entry name" value="P-loop containing nucleotide triphosphate hydrolases"/>
    <property type="match status" value="1"/>
</dbReference>
<proteinExistence type="inferred from homology"/>
<dbReference type="InterPro" id="IPR027417">
    <property type="entry name" value="P-loop_NTPase"/>
</dbReference>
<dbReference type="InterPro" id="IPR003593">
    <property type="entry name" value="AAA+_ATPase"/>
</dbReference>
<evidence type="ECO:0000256" key="8">
    <source>
        <dbReference type="SAM" id="Phobius"/>
    </source>
</evidence>
<feature type="transmembrane region" description="Helical" evidence="8">
    <location>
        <begin position="155"/>
        <end position="178"/>
    </location>
</feature>
<name>A0ABW0H0B4_9HYPH</name>
<comment type="subcellular location">
    <subcellularLocation>
        <location evidence="1">Cell membrane</location>
        <topology evidence="1">Multi-pass membrane protein</topology>
    </subcellularLocation>
</comment>
<dbReference type="Pfam" id="PF00664">
    <property type="entry name" value="ABC_membrane"/>
    <property type="match status" value="1"/>
</dbReference>
<dbReference type="InterPro" id="IPR003439">
    <property type="entry name" value="ABC_transporter-like_ATP-bd"/>
</dbReference>
<evidence type="ECO:0000256" key="3">
    <source>
        <dbReference type="ARBA" id="ARBA00022692"/>
    </source>
</evidence>
<feature type="transmembrane region" description="Helical" evidence="8">
    <location>
        <begin position="184"/>
        <end position="203"/>
    </location>
</feature>
<dbReference type="SUPFAM" id="SSF90123">
    <property type="entry name" value="ABC transporter transmembrane region"/>
    <property type="match status" value="1"/>
</dbReference>
<evidence type="ECO:0000256" key="1">
    <source>
        <dbReference type="ARBA" id="ARBA00004651"/>
    </source>
</evidence>